<dbReference type="AlphaFoldDB" id="A0A2X3FMM3"/>
<dbReference type="SUPFAM" id="SSF56935">
    <property type="entry name" value="Porins"/>
    <property type="match status" value="1"/>
</dbReference>
<accession>A0A2X3FMM3</accession>
<dbReference type="InterPro" id="IPR036942">
    <property type="entry name" value="Beta-barrel_TonB_sf"/>
</dbReference>
<protein>
    <submittedName>
        <fullName evidence="4">Ferrichrome outer membrane transporter</fullName>
    </submittedName>
</protein>
<dbReference type="GO" id="GO:0009279">
    <property type="term" value="C:cell outer membrane"/>
    <property type="evidence" value="ECO:0007669"/>
    <property type="project" value="UniProtKB-SubCell"/>
</dbReference>
<evidence type="ECO:0000313" key="5">
    <source>
        <dbReference type="Proteomes" id="UP000251721"/>
    </source>
</evidence>
<reference evidence="4 5" key="1">
    <citation type="submission" date="2018-06" db="EMBL/GenBank/DDBJ databases">
        <authorList>
            <consortium name="Pathogen Informatics"/>
            <person name="Doyle S."/>
        </authorList>
    </citation>
    <scope>NUCLEOTIDE SEQUENCE [LARGE SCALE GENOMIC DNA]</scope>
    <source>
        <strain evidence="4 5">NCTC13465</strain>
    </source>
</reference>
<dbReference type="Gene3D" id="2.40.170.20">
    <property type="entry name" value="TonB-dependent receptor, beta-barrel domain"/>
    <property type="match status" value="1"/>
</dbReference>
<evidence type="ECO:0000313" key="4">
    <source>
        <dbReference type="EMBL" id="SQC48187.1"/>
    </source>
</evidence>
<gene>
    <name evidence="4" type="primary">fhuA_3</name>
    <name evidence="4" type="ORF">NCTC13465_04377</name>
</gene>
<keyword evidence="3" id="KW-0998">Cell outer membrane</keyword>
<comment type="subcellular location">
    <subcellularLocation>
        <location evidence="1">Cell outer membrane</location>
    </subcellularLocation>
</comment>
<evidence type="ECO:0000256" key="2">
    <source>
        <dbReference type="ARBA" id="ARBA00023136"/>
    </source>
</evidence>
<evidence type="ECO:0000256" key="1">
    <source>
        <dbReference type="ARBA" id="ARBA00004442"/>
    </source>
</evidence>
<keyword evidence="2" id="KW-0472">Membrane</keyword>
<proteinExistence type="predicted"/>
<sequence>MNRYRVPTARGQPFDPSRGKQYEAGVKYVPKDMPVVVTAAVYQLTKDKNLTADPANQAFSIQTGGDPLPRP</sequence>
<name>A0A2X3FMM3_KLEPN</name>
<evidence type="ECO:0000256" key="3">
    <source>
        <dbReference type="ARBA" id="ARBA00023237"/>
    </source>
</evidence>
<dbReference type="EMBL" id="UAWQ01000019">
    <property type="protein sequence ID" value="SQC48187.1"/>
    <property type="molecule type" value="Genomic_DNA"/>
</dbReference>
<organism evidence="4 5">
    <name type="scientific">Klebsiella pneumoniae</name>
    <dbReference type="NCBI Taxonomy" id="573"/>
    <lineage>
        <taxon>Bacteria</taxon>
        <taxon>Pseudomonadati</taxon>
        <taxon>Pseudomonadota</taxon>
        <taxon>Gammaproteobacteria</taxon>
        <taxon>Enterobacterales</taxon>
        <taxon>Enterobacteriaceae</taxon>
        <taxon>Klebsiella/Raoultella group</taxon>
        <taxon>Klebsiella</taxon>
        <taxon>Klebsiella pneumoniae complex</taxon>
    </lineage>
</organism>
<dbReference type="Proteomes" id="UP000251721">
    <property type="component" value="Unassembled WGS sequence"/>
</dbReference>